<reference evidence="2" key="2">
    <citation type="submission" date="2020-09" db="EMBL/GenBank/DDBJ databases">
        <authorList>
            <person name="Sun Q."/>
            <person name="Ohkuma M."/>
        </authorList>
    </citation>
    <scope>NUCLEOTIDE SEQUENCE</scope>
    <source>
        <strain evidence="2">JCM 3091</strain>
    </source>
</reference>
<feature type="region of interest" description="Disordered" evidence="1">
    <location>
        <begin position="21"/>
        <end position="50"/>
    </location>
</feature>
<sequence length="50" mass="5803">MRHLTRRERAWLVQRLCPNREPFPPPLPEQVEGQPAGGRRVPAQWMGSGR</sequence>
<reference evidence="2" key="1">
    <citation type="journal article" date="2014" name="Int. J. Syst. Evol. Microbiol.">
        <title>Complete genome sequence of Corynebacterium casei LMG S-19264T (=DSM 44701T), isolated from a smear-ripened cheese.</title>
        <authorList>
            <consortium name="US DOE Joint Genome Institute (JGI-PGF)"/>
            <person name="Walter F."/>
            <person name="Albersmeier A."/>
            <person name="Kalinowski J."/>
            <person name="Ruckert C."/>
        </authorList>
    </citation>
    <scope>NUCLEOTIDE SEQUENCE</scope>
    <source>
        <strain evidence="2">JCM 3091</strain>
    </source>
</reference>
<evidence type="ECO:0000313" key="3">
    <source>
        <dbReference type="Proteomes" id="UP000662200"/>
    </source>
</evidence>
<evidence type="ECO:0000313" key="2">
    <source>
        <dbReference type="EMBL" id="GGK31890.1"/>
    </source>
</evidence>
<gene>
    <name evidence="2" type="ORF">GCM10010124_25810</name>
</gene>
<organism evidence="2 3">
    <name type="scientific">Pilimelia terevasa</name>
    <dbReference type="NCBI Taxonomy" id="53372"/>
    <lineage>
        <taxon>Bacteria</taxon>
        <taxon>Bacillati</taxon>
        <taxon>Actinomycetota</taxon>
        <taxon>Actinomycetes</taxon>
        <taxon>Micromonosporales</taxon>
        <taxon>Micromonosporaceae</taxon>
        <taxon>Pilimelia</taxon>
    </lineage>
</organism>
<accession>A0A8J3FI37</accession>
<protein>
    <submittedName>
        <fullName evidence="2">Uncharacterized protein</fullName>
    </submittedName>
</protein>
<comment type="caution">
    <text evidence="2">The sequence shown here is derived from an EMBL/GenBank/DDBJ whole genome shotgun (WGS) entry which is preliminary data.</text>
</comment>
<proteinExistence type="predicted"/>
<dbReference type="Proteomes" id="UP000662200">
    <property type="component" value="Unassembled WGS sequence"/>
</dbReference>
<name>A0A8J3FI37_9ACTN</name>
<keyword evidence="3" id="KW-1185">Reference proteome</keyword>
<dbReference type="EMBL" id="BMQC01000008">
    <property type="protein sequence ID" value="GGK31890.1"/>
    <property type="molecule type" value="Genomic_DNA"/>
</dbReference>
<dbReference type="AlphaFoldDB" id="A0A8J3FI37"/>
<evidence type="ECO:0000256" key="1">
    <source>
        <dbReference type="SAM" id="MobiDB-lite"/>
    </source>
</evidence>